<dbReference type="EMBL" id="JXAK01000030">
    <property type="protein sequence ID" value="KIL39864.1"/>
    <property type="molecule type" value="Genomic_DNA"/>
</dbReference>
<comment type="caution">
    <text evidence="9">The sequence shown here is derived from an EMBL/GenBank/DDBJ whole genome shotgun (WGS) entry which is preliminary data.</text>
</comment>
<comment type="cofactor">
    <cofactor evidence="1">
        <name>Mn(2+)</name>
        <dbReference type="ChEBI" id="CHEBI:29035"/>
    </cofactor>
</comment>
<dbReference type="InterPro" id="IPR051674">
    <property type="entry name" value="Malate_Decarboxylase"/>
</dbReference>
<protein>
    <submittedName>
        <fullName evidence="9">Malate dehydrogenase</fullName>
    </submittedName>
</protein>
<sequence length="473" mass="50540">MSIPTGANTSVIIRLELQKEKASFGSIATTISESGGDIVAIDVVRTDKHATVRDITVNVFDAKHTDLIVELVGKLDGVRVAHVSDQTFLLHLGGKIETNPKFPIKNRDDLSRVYTPGVARICTAIAEKPALAHSLTIKRNTVAVVSDGSAVLGLGNIGPEAAMPVMEGKAMLFKQLAGVDAFPICLATQDTDEIVRIVKSLSPTFGGINLEDISAPRCFEIEQRLIEELDIPVFHDDQHGTAVVILAGLLNALKLTGKQLADCKIVVCGLGAAGTACAKMLIAAGAVNIVGVDRHGAIQRGGTYDNPGWQWFAEHTNPHGETGSLPNVIRGADVFIGVSGPGVLKAHDVRNMAADPIVFAMANPTPEILPEEAEPYVRVMATGRSDYPNQINNVLCFPGMFRGLLDCRASRVTEEMKLAAAKAIASVVEGDELNEYYIIPTVFNHEVAERVRSAVVAAAYESGVARKKREKSN</sequence>
<dbReference type="InterPro" id="IPR037062">
    <property type="entry name" value="Malic_N_dom_sf"/>
</dbReference>
<evidence type="ECO:0000256" key="6">
    <source>
        <dbReference type="RuleBase" id="RU003427"/>
    </source>
</evidence>
<keyword evidence="10" id="KW-1185">Reference proteome</keyword>
<evidence type="ECO:0000256" key="4">
    <source>
        <dbReference type="ARBA" id="ARBA00022723"/>
    </source>
</evidence>
<dbReference type="Gene3D" id="3.40.50.720">
    <property type="entry name" value="NAD(P)-binding Rossmann-like Domain"/>
    <property type="match status" value="1"/>
</dbReference>
<dbReference type="Pfam" id="PF00390">
    <property type="entry name" value="malic"/>
    <property type="match status" value="1"/>
</dbReference>
<feature type="domain" description="Malic enzyme NAD-binding" evidence="7">
    <location>
        <begin position="238"/>
        <end position="460"/>
    </location>
</feature>
<dbReference type="RefSeq" id="WP_041048830.1">
    <property type="nucleotide sequence ID" value="NZ_JXAK01000030.1"/>
</dbReference>
<evidence type="ECO:0000256" key="5">
    <source>
        <dbReference type="ARBA" id="ARBA00023002"/>
    </source>
</evidence>
<dbReference type="PRINTS" id="PR00072">
    <property type="entry name" value="MALOXRDTASE"/>
</dbReference>
<proteinExistence type="inferred from homology"/>
<dbReference type="SMART" id="SM00919">
    <property type="entry name" value="Malic_M"/>
    <property type="match status" value="1"/>
</dbReference>
<evidence type="ECO:0000256" key="1">
    <source>
        <dbReference type="ARBA" id="ARBA00001936"/>
    </source>
</evidence>
<dbReference type="PANTHER" id="PTHR43237:SF4">
    <property type="entry name" value="NADP-DEPENDENT MALIC ENZYME"/>
    <property type="match status" value="1"/>
</dbReference>
<dbReference type="PROSITE" id="PS00331">
    <property type="entry name" value="MALIC_ENZYMES"/>
    <property type="match status" value="1"/>
</dbReference>
<evidence type="ECO:0000256" key="2">
    <source>
        <dbReference type="ARBA" id="ARBA00001946"/>
    </source>
</evidence>
<evidence type="ECO:0000256" key="3">
    <source>
        <dbReference type="ARBA" id="ARBA00008785"/>
    </source>
</evidence>
<dbReference type="PANTHER" id="PTHR43237">
    <property type="entry name" value="NADP-DEPENDENT MALIC ENZYME"/>
    <property type="match status" value="1"/>
</dbReference>
<feature type="domain" description="Malic enzyme N-terminal" evidence="8">
    <location>
        <begin position="93"/>
        <end position="226"/>
    </location>
</feature>
<evidence type="ECO:0000259" key="7">
    <source>
        <dbReference type="SMART" id="SM00919"/>
    </source>
</evidence>
<dbReference type="InterPro" id="IPR012301">
    <property type="entry name" value="Malic_N_dom"/>
</dbReference>
<gene>
    <name evidence="9" type="ORF">SD70_17545</name>
</gene>
<evidence type="ECO:0000313" key="10">
    <source>
        <dbReference type="Proteomes" id="UP000031967"/>
    </source>
</evidence>
<dbReference type="CDD" id="cd05311">
    <property type="entry name" value="NAD_bind_2_malic_enz"/>
    <property type="match status" value="1"/>
</dbReference>
<dbReference type="InterPro" id="IPR012302">
    <property type="entry name" value="Malic_NAD-bd"/>
</dbReference>
<dbReference type="InterPro" id="IPR015884">
    <property type="entry name" value="Malic_enzyme_CS"/>
</dbReference>
<evidence type="ECO:0000259" key="8">
    <source>
        <dbReference type="SMART" id="SM01274"/>
    </source>
</evidence>
<dbReference type="SUPFAM" id="SSF51735">
    <property type="entry name" value="NAD(P)-binding Rossmann-fold domains"/>
    <property type="match status" value="1"/>
</dbReference>
<dbReference type="Proteomes" id="UP000031967">
    <property type="component" value="Unassembled WGS sequence"/>
</dbReference>
<dbReference type="InterPro" id="IPR045213">
    <property type="entry name" value="Malic_NAD-bd_bact_type"/>
</dbReference>
<accession>A0ABR5AFP6</accession>
<keyword evidence="5" id="KW-0560">Oxidoreductase</keyword>
<name>A0ABR5AFP6_9BACL</name>
<dbReference type="InterPro" id="IPR036291">
    <property type="entry name" value="NAD(P)-bd_dom_sf"/>
</dbReference>
<comment type="cofactor">
    <cofactor evidence="2">
        <name>Mg(2+)</name>
        <dbReference type="ChEBI" id="CHEBI:18420"/>
    </cofactor>
</comment>
<evidence type="ECO:0000313" key="9">
    <source>
        <dbReference type="EMBL" id="KIL39864.1"/>
    </source>
</evidence>
<keyword evidence="4 6" id="KW-0479">Metal-binding</keyword>
<dbReference type="InterPro" id="IPR001891">
    <property type="entry name" value="Malic_OxRdtase"/>
</dbReference>
<dbReference type="Pfam" id="PF03949">
    <property type="entry name" value="Malic_M"/>
    <property type="match status" value="1"/>
</dbReference>
<organism evidence="9 10">
    <name type="scientific">Gordoniibacillus kamchatkensis</name>
    <dbReference type="NCBI Taxonomy" id="1590651"/>
    <lineage>
        <taxon>Bacteria</taxon>
        <taxon>Bacillati</taxon>
        <taxon>Bacillota</taxon>
        <taxon>Bacilli</taxon>
        <taxon>Bacillales</taxon>
        <taxon>Paenibacillaceae</taxon>
        <taxon>Gordoniibacillus</taxon>
    </lineage>
</organism>
<reference evidence="9 10" key="1">
    <citation type="submission" date="2014-12" db="EMBL/GenBank/DDBJ databases">
        <title>Draft genome sequence of Paenibacillus kamchatkensis strain B-2647.</title>
        <authorList>
            <person name="Karlyshev A.V."/>
            <person name="Kudryashova E.B."/>
        </authorList>
    </citation>
    <scope>NUCLEOTIDE SEQUENCE [LARGE SCALE GENOMIC DNA]</scope>
    <source>
        <strain evidence="9 10">VKM B-2647</strain>
    </source>
</reference>
<comment type="similarity">
    <text evidence="3 6">Belongs to the malic enzymes family.</text>
</comment>
<dbReference type="PIRSF" id="PIRSF000106">
    <property type="entry name" value="ME"/>
    <property type="match status" value="1"/>
</dbReference>
<dbReference type="Gene3D" id="3.40.50.10380">
    <property type="entry name" value="Malic enzyme, N-terminal domain"/>
    <property type="match status" value="1"/>
</dbReference>
<dbReference type="SUPFAM" id="SSF53223">
    <property type="entry name" value="Aminoacid dehydrogenase-like, N-terminal domain"/>
    <property type="match status" value="1"/>
</dbReference>
<dbReference type="SMART" id="SM01274">
    <property type="entry name" value="malic"/>
    <property type="match status" value="1"/>
</dbReference>
<dbReference type="InterPro" id="IPR046346">
    <property type="entry name" value="Aminoacid_DH-like_N_sf"/>
</dbReference>